<dbReference type="SUPFAM" id="SSF57756">
    <property type="entry name" value="Retrovirus zinc finger-like domains"/>
    <property type="match status" value="1"/>
</dbReference>
<dbReference type="Gene3D" id="4.10.60.10">
    <property type="entry name" value="Zinc finger, CCHC-type"/>
    <property type="match status" value="1"/>
</dbReference>
<dbReference type="Pfam" id="PF00098">
    <property type="entry name" value="zf-CCHC"/>
    <property type="match status" value="1"/>
</dbReference>
<evidence type="ECO:0000313" key="3">
    <source>
        <dbReference type="EMBL" id="GEU38410.1"/>
    </source>
</evidence>
<dbReference type="GO" id="GO:0008270">
    <property type="term" value="F:zinc ion binding"/>
    <property type="evidence" value="ECO:0007669"/>
    <property type="project" value="UniProtKB-KW"/>
</dbReference>
<organism evidence="3">
    <name type="scientific">Tanacetum cinerariifolium</name>
    <name type="common">Dalmatian daisy</name>
    <name type="synonym">Chrysanthemum cinerariifolium</name>
    <dbReference type="NCBI Taxonomy" id="118510"/>
    <lineage>
        <taxon>Eukaryota</taxon>
        <taxon>Viridiplantae</taxon>
        <taxon>Streptophyta</taxon>
        <taxon>Embryophyta</taxon>
        <taxon>Tracheophyta</taxon>
        <taxon>Spermatophyta</taxon>
        <taxon>Magnoliopsida</taxon>
        <taxon>eudicotyledons</taxon>
        <taxon>Gunneridae</taxon>
        <taxon>Pentapetalae</taxon>
        <taxon>asterids</taxon>
        <taxon>campanulids</taxon>
        <taxon>Asterales</taxon>
        <taxon>Asteraceae</taxon>
        <taxon>Asteroideae</taxon>
        <taxon>Anthemideae</taxon>
        <taxon>Anthemidinae</taxon>
        <taxon>Tanacetum</taxon>
    </lineage>
</organism>
<dbReference type="CDD" id="cd09272">
    <property type="entry name" value="RNase_HI_RT_Ty1"/>
    <property type="match status" value="1"/>
</dbReference>
<evidence type="ECO:0000259" key="2">
    <source>
        <dbReference type="PROSITE" id="PS50158"/>
    </source>
</evidence>
<protein>
    <submittedName>
        <fullName evidence="3">Putative ribonuclease H-like domain-containing protein</fullName>
    </submittedName>
</protein>
<dbReference type="SMART" id="SM00343">
    <property type="entry name" value="ZnF_C2HC"/>
    <property type="match status" value="1"/>
</dbReference>
<dbReference type="EMBL" id="BKCJ010001049">
    <property type="protein sequence ID" value="GEU38410.1"/>
    <property type="molecule type" value="Genomic_DNA"/>
</dbReference>
<reference evidence="3" key="1">
    <citation type="journal article" date="2019" name="Sci. Rep.">
        <title>Draft genome of Tanacetum cinerariifolium, the natural source of mosquito coil.</title>
        <authorList>
            <person name="Yamashiro T."/>
            <person name="Shiraishi A."/>
            <person name="Satake H."/>
            <person name="Nakayama K."/>
        </authorList>
    </citation>
    <scope>NUCLEOTIDE SEQUENCE</scope>
</reference>
<name>A0A6L2JNP2_TANCI</name>
<accession>A0A6L2JNP2</accession>
<feature type="domain" description="CCHC-type" evidence="2">
    <location>
        <begin position="72"/>
        <end position="88"/>
    </location>
</feature>
<dbReference type="InterPro" id="IPR036875">
    <property type="entry name" value="Znf_CCHC_sf"/>
</dbReference>
<keyword evidence="1" id="KW-0862">Zinc</keyword>
<comment type="caution">
    <text evidence="3">The sequence shown here is derived from an EMBL/GenBank/DDBJ whole genome shotgun (WGS) entry which is preliminary data.</text>
</comment>
<dbReference type="AlphaFoldDB" id="A0A6L2JNP2"/>
<dbReference type="InterPro" id="IPR001878">
    <property type="entry name" value="Znf_CCHC"/>
</dbReference>
<evidence type="ECO:0000256" key="1">
    <source>
        <dbReference type="PROSITE-ProRule" id="PRU00047"/>
    </source>
</evidence>
<gene>
    <name evidence="3" type="ORF">Tci_010388</name>
</gene>
<dbReference type="PROSITE" id="PS50158">
    <property type="entry name" value="ZF_CCHC"/>
    <property type="match status" value="1"/>
</dbReference>
<dbReference type="GO" id="GO:0003676">
    <property type="term" value="F:nucleic acid binding"/>
    <property type="evidence" value="ECO:0007669"/>
    <property type="project" value="InterPro"/>
</dbReference>
<keyword evidence="1" id="KW-0479">Metal-binding</keyword>
<sequence>MLKQGGYEMWRLRIKKYFQIQDYALWDVIENGNSFVPVTQITTVEEGVITTSISSPITAEEKIKKKNDVKARKCYNCHNMGHFARECRGPRNQDSRNKYQDSSRRTIHVEETPYIAMVSIDRVGFDWSYIAEDEVPTNMALMAFSDSEPKFERYGPKTCEIESKNSSKDIPNELKEYPDAPLFKDRVLDNKDCSTESLVVVEKKIVVPTIAKVKVVRPKQQKNQLGKQLAKSTIKRPYQQRTTLTKKSFSQKVNTAKGKFNTARPKVVNTARPSPAVVNAVRENQINVVKASACWVWRPTKPNGASITLKRFNYIDVQEDMLPLEEEKMVAYTDSDYVGVSLDMKSTTGGCQFLGSRLISWQCKKQTVIATSTTKAE</sequence>
<proteinExistence type="predicted"/>
<keyword evidence="1" id="KW-0863">Zinc-finger</keyword>